<evidence type="ECO:0000313" key="2">
    <source>
        <dbReference type="EMBL" id="CDC70256.1"/>
    </source>
</evidence>
<dbReference type="Proteomes" id="UP000018162">
    <property type="component" value="Unassembled WGS sequence"/>
</dbReference>
<comment type="caution">
    <text evidence="2">The sequence shown here is derived from an EMBL/GenBank/DDBJ whole genome shotgun (WGS) entry which is preliminary data.</text>
</comment>
<reference evidence="2" key="1">
    <citation type="submission" date="2012-11" db="EMBL/GenBank/DDBJ databases">
        <title>Dependencies among metagenomic species, viruses, plasmids and units of genetic variation.</title>
        <authorList>
            <person name="Nielsen H.B."/>
            <person name="Almeida M."/>
            <person name="Juncker A.S."/>
            <person name="Rasmussen S."/>
            <person name="Li J."/>
            <person name="Sunagawa S."/>
            <person name="Plichta D."/>
            <person name="Gautier L."/>
            <person name="Le Chatelier E."/>
            <person name="Peletier E."/>
            <person name="Bonde I."/>
            <person name="Nielsen T."/>
            <person name="Manichanh C."/>
            <person name="Arumugam M."/>
            <person name="Batto J."/>
            <person name="Santos M.B.Q.D."/>
            <person name="Blom N."/>
            <person name="Borruel N."/>
            <person name="Burgdorf K.S."/>
            <person name="Boumezbeur F."/>
            <person name="Casellas F."/>
            <person name="Dore J."/>
            <person name="Guarner F."/>
            <person name="Hansen T."/>
            <person name="Hildebrand F."/>
            <person name="Kaas R.S."/>
            <person name="Kennedy S."/>
            <person name="Kristiansen K."/>
            <person name="Kultima J.R."/>
            <person name="Leonard P."/>
            <person name="Levenez F."/>
            <person name="Lund O."/>
            <person name="Moumen B."/>
            <person name="Le Paslier D."/>
            <person name="Pons N."/>
            <person name="Pedersen O."/>
            <person name="Prifti E."/>
            <person name="Qin J."/>
            <person name="Raes J."/>
            <person name="Tap J."/>
            <person name="Tims S."/>
            <person name="Ussery D.W."/>
            <person name="Yamada T."/>
            <person name="MetaHit consortium"/>
            <person name="Renault P."/>
            <person name="Sicheritz-Ponten T."/>
            <person name="Bork P."/>
            <person name="Wang J."/>
            <person name="Brunak S."/>
            <person name="Ehrlich S.D."/>
        </authorList>
    </citation>
    <scope>NUCLEOTIDE SEQUENCE [LARGE SCALE GENOMIC DNA]</scope>
</reference>
<evidence type="ECO:0000313" key="3">
    <source>
        <dbReference type="Proteomes" id="UP000018162"/>
    </source>
</evidence>
<evidence type="ECO:0000259" key="1">
    <source>
        <dbReference type="Pfam" id="PF23343"/>
    </source>
</evidence>
<protein>
    <recommendedName>
        <fullName evidence="1">Replication-associated protein ORF2/G2P domain-containing protein</fullName>
    </recommendedName>
</protein>
<dbReference type="InterPro" id="IPR056906">
    <property type="entry name" value="ORF2/G2P_dom"/>
</dbReference>
<dbReference type="EMBL" id="CBFV010000016">
    <property type="protein sequence ID" value="CDC70256.1"/>
    <property type="molecule type" value="Genomic_DNA"/>
</dbReference>
<feature type="domain" description="Replication-associated protein ORF2/G2P" evidence="1">
    <location>
        <begin position="103"/>
        <end position="227"/>
    </location>
</feature>
<organism evidence="2 3">
    <name type="scientific">Agathobacter rectalis CAG:36</name>
    <dbReference type="NCBI Taxonomy" id="1263079"/>
    <lineage>
        <taxon>Bacteria</taxon>
        <taxon>Bacillati</taxon>
        <taxon>Bacillota</taxon>
        <taxon>Clostridia</taxon>
        <taxon>Lachnospirales</taxon>
        <taxon>Lachnospiraceae</taxon>
        <taxon>Agathobacter</taxon>
    </lineage>
</organism>
<sequence>MVGYNVKIQEFHNGEVKFSIYPEGINYVPDEFKSYVENERIERRLQESQDSYIYNPFTEKIEKLKEFESAEIEAQRRAHSQRVSVTRSKNKIHDLARSETWEYFVTLTYDSSKTDRYNYNECLKKCRVWLNNQRRSYAQDLAYIFVPEKHKDGAYHFHGLVANVGNMKFDDSGKVAIGKNAVTRTDKNKSYSTIYNLVGWRFGWSTATKVKDSFKATNYITKYVTKDICADLKGKHRYIASKNLHEPIELELLLSPYDCDRYAQLTFNNDEWLKYMVQDIALNHGYEFKYESFCDGFKKAIYQIYQSTESEVKEDGKSK</sequence>
<proteinExistence type="predicted"/>
<accession>R6TQS0</accession>
<gene>
    <name evidence="2" type="ORF">BN626_00226</name>
</gene>
<dbReference type="AlphaFoldDB" id="R6TQS0"/>
<name>R6TQS0_9FIRM</name>
<dbReference type="Pfam" id="PF23343">
    <property type="entry name" value="REP_ORF2-G2P"/>
    <property type="match status" value="1"/>
</dbReference>